<evidence type="ECO:0008006" key="4">
    <source>
        <dbReference type="Google" id="ProtNLM"/>
    </source>
</evidence>
<reference evidence="2 3" key="1">
    <citation type="submission" date="2024-09" db="EMBL/GenBank/DDBJ databases">
        <authorList>
            <person name="Sun Q."/>
            <person name="Mori K."/>
        </authorList>
    </citation>
    <scope>NUCLEOTIDE SEQUENCE [LARGE SCALE GENOMIC DNA]</scope>
    <source>
        <strain evidence="2 3">JCM 3307</strain>
    </source>
</reference>
<feature type="compositionally biased region" description="Basic and acidic residues" evidence="1">
    <location>
        <begin position="16"/>
        <end position="31"/>
    </location>
</feature>
<evidence type="ECO:0000313" key="2">
    <source>
        <dbReference type="EMBL" id="MFB9443364.1"/>
    </source>
</evidence>
<gene>
    <name evidence="2" type="ORF">ACFFTR_09735</name>
</gene>
<comment type="caution">
    <text evidence="2">The sequence shown here is derived from an EMBL/GenBank/DDBJ whole genome shotgun (WGS) entry which is preliminary data.</text>
</comment>
<dbReference type="RefSeq" id="WP_223103536.1">
    <property type="nucleotide sequence ID" value="NZ_CP061913.1"/>
</dbReference>
<evidence type="ECO:0000313" key="3">
    <source>
        <dbReference type="Proteomes" id="UP001589608"/>
    </source>
</evidence>
<sequence>MVAITGRPCRRAVHRLDGDLAEPRQRRDSRPRLGVRWLHGPGGQGKSRIAARLAAGTVAAGWRVIAAFHGPDAGTSQNATEAIRGH</sequence>
<keyword evidence="3" id="KW-1185">Reference proteome</keyword>
<accession>A0ABV5M3D0</accession>
<feature type="region of interest" description="Disordered" evidence="1">
    <location>
        <begin position="16"/>
        <end position="40"/>
    </location>
</feature>
<dbReference type="Proteomes" id="UP001589608">
    <property type="component" value="Unassembled WGS sequence"/>
</dbReference>
<evidence type="ECO:0000256" key="1">
    <source>
        <dbReference type="SAM" id="MobiDB-lite"/>
    </source>
</evidence>
<proteinExistence type="predicted"/>
<organism evidence="2 3">
    <name type="scientific">Dactylosporangium vinaceum</name>
    <dbReference type="NCBI Taxonomy" id="53362"/>
    <lineage>
        <taxon>Bacteria</taxon>
        <taxon>Bacillati</taxon>
        <taxon>Actinomycetota</taxon>
        <taxon>Actinomycetes</taxon>
        <taxon>Micromonosporales</taxon>
        <taxon>Micromonosporaceae</taxon>
        <taxon>Dactylosporangium</taxon>
    </lineage>
</organism>
<name>A0ABV5M3D0_9ACTN</name>
<dbReference type="EMBL" id="JBHMCA010000020">
    <property type="protein sequence ID" value="MFB9443364.1"/>
    <property type="molecule type" value="Genomic_DNA"/>
</dbReference>
<protein>
    <recommendedName>
        <fullName evidence="4">ATP-binding protein</fullName>
    </recommendedName>
</protein>